<accession>A0A9P5Q1W1</accession>
<name>A0A9P5Q1W1_9AGAR</name>
<evidence type="ECO:0000256" key="1">
    <source>
        <dbReference type="SAM" id="MobiDB-lite"/>
    </source>
</evidence>
<feature type="compositionally biased region" description="Low complexity" evidence="1">
    <location>
        <begin position="173"/>
        <end position="191"/>
    </location>
</feature>
<comment type="caution">
    <text evidence="2">The sequence shown here is derived from an EMBL/GenBank/DDBJ whole genome shotgun (WGS) entry which is preliminary data.</text>
</comment>
<reference evidence="2" key="1">
    <citation type="submission" date="2020-11" db="EMBL/GenBank/DDBJ databases">
        <authorList>
            <consortium name="DOE Joint Genome Institute"/>
            <person name="Ahrendt S."/>
            <person name="Riley R."/>
            <person name="Andreopoulos W."/>
            <person name="Labutti K."/>
            <person name="Pangilinan J."/>
            <person name="Ruiz-Duenas F.J."/>
            <person name="Barrasa J.M."/>
            <person name="Sanchez-Garcia M."/>
            <person name="Camarero S."/>
            <person name="Miyauchi S."/>
            <person name="Serrano A."/>
            <person name="Linde D."/>
            <person name="Babiker R."/>
            <person name="Drula E."/>
            <person name="Ayuso-Fernandez I."/>
            <person name="Pacheco R."/>
            <person name="Padilla G."/>
            <person name="Ferreira P."/>
            <person name="Barriuso J."/>
            <person name="Kellner H."/>
            <person name="Castanera R."/>
            <person name="Alfaro M."/>
            <person name="Ramirez L."/>
            <person name="Pisabarro A.G."/>
            <person name="Kuo A."/>
            <person name="Tritt A."/>
            <person name="Lipzen A."/>
            <person name="He G."/>
            <person name="Yan M."/>
            <person name="Ng V."/>
            <person name="Cullen D."/>
            <person name="Martin F."/>
            <person name="Rosso M.-N."/>
            <person name="Henrissat B."/>
            <person name="Hibbett D."/>
            <person name="Martinez A.T."/>
            <person name="Grigoriev I.V."/>
        </authorList>
    </citation>
    <scope>NUCLEOTIDE SEQUENCE</scope>
    <source>
        <strain evidence="2">AH 40177</strain>
    </source>
</reference>
<protein>
    <submittedName>
        <fullName evidence="2">Uncharacterized protein</fullName>
    </submittedName>
</protein>
<proteinExistence type="predicted"/>
<sequence length="305" mass="33758">MACRAKYSDRPTAHKPLPPFVASTSERAKALLGIYITSMARGEVANFDLEEFQRCRDSRNDTTCHPLTVGLGERTGKYGITFANLSVQLCSTKECRLFAKFITKKCTLPERQVLVKKYVEWLVDMGEFHAMKVMKNNLAPLLGLGIDHPAFQYLHVCLTWSINFYPDNNPTSMPLSSSTTTSSSSRSTQSTPYMQASVTRASRSSHSIVYTPTPASCGDKRKRDVSPATPTPSSKCQKTGKGKGKRIFRDIDIIDLTGDAENLESLATLISDCKFIKGVADDNMMRAPRIIQALSELKDTLKIAV</sequence>
<gene>
    <name evidence="2" type="ORF">BDP27DRAFT_1418132</name>
</gene>
<dbReference type="AlphaFoldDB" id="A0A9P5Q1W1"/>
<dbReference type="EMBL" id="JADNRY010000024">
    <property type="protein sequence ID" value="KAF9072515.1"/>
    <property type="molecule type" value="Genomic_DNA"/>
</dbReference>
<feature type="region of interest" description="Disordered" evidence="1">
    <location>
        <begin position="173"/>
        <end position="242"/>
    </location>
</feature>
<dbReference type="OrthoDB" id="3119188at2759"/>
<feature type="compositionally biased region" description="Polar residues" evidence="1">
    <location>
        <begin position="192"/>
        <end position="214"/>
    </location>
</feature>
<evidence type="ECO:0000313" key="3">
    <source>
        <dbReference type="Proteomes" id="UP000772434"/>
    </source>
</evidence>
<keyword evidence="3" id="KW-1185">Reference proteome</keyword>
<evidence type="ECO:0000313" key="2">
    <source>
        <dbReference type="EMBL" id="KAF9072515.1"/>
    </source>
</evidence>
<organism evidence="2 3">
    <name type="scientific">Rhodocollybia butyracea</name>
    <dbReference type="NCBI Taxonomy" id="206335"/>
    <lineage>
        <taxon>Eukaryota</taxon>
        <taxon>Fungi</taxon>
        <taxon>Dikarya</taxon>
        <taxon>Basidiomycota</taxon>
        <taxon>Agaricomycotina</taxon>
        <taxon>Agaricomycetes</taxon>
        <taxon>Agaricomycetidae</taxon>
        <taxon>Agaricales</taxon>
        <taxon>Marasmiineae</taxon>
        <taxon>Omphalotaceae</taxon>
        <taxon>Rhodocollybia</taxon>
    </lineage>
</organism>
<dbReference type="Proteomes" id="UP000772434">
    <property type="component" value="Unassembled WGS sequence"/>
</dbReference>